<dbReference type="PANTHER" id="PTHR30086">
    <property type="entry name" value="ARGININE EXPORTER PROTEIN ARGO"/>
    <property type="match status" value="1"/>
</dbReference>
<feature type="transmembrane region" description="Helical" evidence="7">
    <location>
        <begin position="12"/>
        <end position="36"/>
    </location>
</feature>
<feature type="transmembrane region" description="Helical" evidence="7">
    <location>
        <begin position="48"/>
        <end position="69"/>
    </location>
</feature>
<dbReference type="GO" id="GO:0005886">
    <property type="term" value="C:plasma membrane"/>
    <property type="evidence" value="ECO:0007669"/>
    <property type="project" value="UniProtKB-SubCell"/>
</dbReference>
<evidence type="ECO:0000256" key="3">
    <source>
        <dbReference type="ARBA" id="ARBA00022692"/>
    </source>
</evidence>
<keyword evidence="2" id="KW-1003">Cell membrane</keyword>
<accession>A0A7Z1PI38</accession>
<protein>
    <submittedName>
        <fullName evidence="8">Lysine transporter LysE</fullName>
    </submittedName>
</protein>
<evidence type="ECO:0000313" key="8">
    <source>
        <dbReference type="EMBL" id="PTU35680.1"/>
    </source>
</evidence>
<organism evidence="8 9">
    <name type="scientific">Salmonella enterica I</name>
    <dbReference type="NCBI Taxonomy" id="59201"/>
    <lineage>
        <taxon>Bacteria</taxon>
        <taxon>Pseudomonadati</taxon>
        <taxon>Pseudomonadota</taxon>
        <taxon>Gammaproteobacteria</taxon>
        <taxon>Enterobacterales</taxon>
        <taxon>Enterobacteriaceae</taxon>
        <taxon>Salmonella</taxon>
    </lineage>
</organism>
<dbReference type="InterPro" id="IPR001123">
    <property type="entry name" value="LeuE-type"/>
</dbReference>
<feature type="transmembrane region" description="Helical" evidence="7">
    <location>
        <begin position="114"/>
        <end position="135"/>
    </location>
</feature>
<dbReference type="RefSeq" id="WP_197202326.1">
    <property type="nucleotide sequence ID" value="NZ_QAQO01000012.1"/>
</dbReference>
<keyword evidence="4" id="KW-0813">Transport</keyword>
<proteinExistence type="predicted"/>
<dbReference type="PANTHER" id="PTHR30086:SF20">
    <property type="entry name" value="ARGININE EXPORTER PROTEIN ARGO-RELATED"/>
    <property type="match status" value="1"/>
</dbReference>
<evidence type="ECO:0000256" key="5">
    <source>
        <dbReference type="ARBA" id="ARBA00022989"/>
    </source>
</evidence>
<feature type="transmembrane region" description="Helical" evidence="7">
    <location>
        <begin position="189"/>
        <end position="213"/>
    </location>
</feature>
<comment type="caution">
    <text evidence="8">The sequence shown here is derived from an EMBL/GenBank/DDBJ whole genome shotgun (WGS) entry which is preliminary data.</text>
</comment>
<gene>
    <name evidence="8" type="ORF">DBZ43_16230</name>
</gene>
<dbReference type="EMBL" id="QAQO01000012">
    <property type="protein sequence ID" value="PTU35680.1"/>
    <property type="molecule type" value="Genomic_DNA"/>
</dbReference>
<keyword evidence="6 7" id="KW-0472">Membrane</keyword>
<evidence type="ECO:0000313" key="9">
    <source>
        <dbReference type="Proteomes" id="UP000244190"/>
    </source>
</evidence>
<dbReference type="AlphaFoldDB" id="A0A7Z1PI38"/>
<dbReference type="GO" id="GO:0015171">
    <property type="term" value="F:amino acid transmembrane transporter activity"/>
    <property type="evidence" value="ECO:0007669"/>
    <property type="project" value="TreeGrafter"/>
</dbReference>
<evidence type="ECO:0000256" key="2">
    <source>
        <dbReference type="ARBA" id="ARBA00022475"/>
    </source>
</evidence>
<dbReference type="Proteomes" id="UP000244190">
    <property type="component" value="Unassembled WGS sequence"/>
</dbReference>
<evidence type="ECO:0000256" key="6">
    <source>
        <dbReference type="ARBA" id="ARBA00023136"/>
    </source>
</evidence>
<keyword evidence="5 7" id="KW-1133">Transmembrane helix</keyword>
<keyword evidence="3 7" id="KW-0812">Transmembrane</keyword>
<evidence type="ECO:0000256" key="4">
    <source>
        <dbReference type="ARBA" id="ARBA00022970"/>
    </source>
</evidence>
<keyword evidence="4" id="KW-0029">Amino-acid transport</keyword>
<feature type="transmembrane region" description="Helical" evidence="7">
    <location>
        <begin position="147"/>
        <end position="168"/>
    </location>
</feature>
<sequence>MTDIGVTMTGLIGLAITSSIIIAIPGPSIMLFIGQVMMDGKSHALRGVLGNAIGMIIIALLLSIGLGSLISESKIALLILRVIGAIALLFIGLQYVKKSTPERKNKLSNKKRPLITGIIVSITNPKSFIMFGTIVPGFLSQKVDNPIVVLLFYSLIPILLGLFIDYLWVSIAHSLKNRALSDSKNIRRISVFGGLLIIITGIILMSESASVFFHMLGLQV</sequence>
<dbReference type="Pfam" id="PF01810">
    <property type="entry name" value="LysE"/>
    <property type="match status" value="1"/>
</dbReference>
<name>A0A7Z1PI38_SALET</name>
<evidence type="ECO:0000256" key="1">
    <source>
        <dbReference type="ARBA" id="ARBA00004651"/>
    </source>
</evidence>
<feature type="transmembrane region" description="Helical" evidence="7">
    <location>
        <begin position="75"/>
        <end position="93"/>
    </location>
</feature>
<reference evidence="8 9" key="1">
    <citation type="submission" date="2018-04" db="EMBL/GenBank/DDBJ databases">
        <title>Whole genome sequencing of Salmonella enterica.</title>
        <authorList>
            <person name="Bell R."/>
        </authorList>
    </citation>
    <scope>NUCLEOTIDE SEQUENCE [LARGE SCALE GENOMIC DNA]</scope>
    <source>
        <strain evidence="8 9">CFSAN058507</strain>
    </source>
</reference>
<comment type="subcellular location">
    <subcellularLocation>
        <location evidence="1">Cell membrane</location>
        <topology evidence="1">Multi-pass membrane protein</topology>
    </subcellularLocation>
</comment>
<evidence type="ECO:0000256" key="7">
    <source>
        <dbReference type="SAM" id="Phobius"/>
    </source>
</evidence>